<dbReference type="GO" id="GO:0008758">
    <property type="term" value="F:UDP-2,3-diacylglucosamine hydrolase activity"/>
    <property type="evidence" value="ECO:0007669"/>
    <property type="project" value="TreeGrafter"/>
</dbReference>
<gene>
    <name evidence="4" type="ORF">D0435_08505</name>
</gene>
<evidence type="ECO:0000313" key="4">
    <source>
        <dbReference type="EMBL" id="NBH61691.1"/>
    </source>
</evidence>
<keyword evidence="1" id="KW-0479">Metal-binding</keyword>
<dbReference type="GO" id="GO:0009245">
    <property type="term" value="P:lipid A biosynthetic process"/>
    <property type="evidence" value="ECO:0007669"/>
    <property type="project" value="TreeGrafter"/>
</dbReference>
<dbReference type="GO" id="GO:0016020">
    <property type="term" value="C:membrane"/>
    <property type="evidence" value="ECO:0007669"/>
    <property type="project" value="GOC"/>
</dbReference>
<dbReference type="InterPro" id="IPR029052">
    <property type="entry name" value="Metallo-depent_PP-like"/>
</dbReference>
<dbReference type="PANTHER" id="PTHR31302">
    <property type="entry name" value="TRANSMEMBRANE PROTEIN WITH METALLOPHOSPHOESTERASE DOMAIN-RELATED"/>
    <property type="match status" value="1"/>
</dbReference>
<dbReference type="EMBL" id="QXWK01000014">
    <property type="protein sequence ID" value="NBH61691.1"/>
    <property type="molecule type" value="Genomic_DNA"/>
</dbReference>
<reference evidence="4 5" key="1">
    <citation type="submission" date="2018-08" db="EMBL/GenBank/DDBJ databases">
        <title>Murine metabolic-syndrome-specific gut microbial biobank.</title>
        <authorList>
            <person name="Liu C."/>
        </authorList>
    </citation>
    <scope>NUCLEOTIDE SEQUENCE [LARGE SCALE GENOMIC DNA]</scope>
    <source>
        <strain evidence="4 5">28</strain>
    </source>
</reference>
<comment type="caution">
    <text evidence="4">The sequence shown here is derived from an EMBL/GenBank/DDBJ whole genome shotgun (WGS) entry which is preliminary data.</text>
</comment>
<dbReference type="Pfam" id="PF00149">
    <property type="entry name" value="Metallophos"/>
    <property type="match status" value="1"/>
</dbReference>
<dbReference type="InterPro" id="IPR051158">
    <property type="entry name" value="Metallophosphoesterase_sf"/>
</dbReference>
<accession>A0A845QKT8</accession>
<dbReference type="InterPro" id="IPR004843">
    <property type="entry name" value="Calcineurin-like_PHP"/>
</dbReference>
<feature type="domain" description="Calcineurin-like phosphoesterase" evidence="3">
    <location>
        <begin position="44"/>
        <end position="239"/>
    </location>
</feature>
<evidence type="ECO:0000256" key="2">
    <source>
        <dbReference type="ARBA" id="ARBA00022801"/>
    </source>
</evidence>
<dbReference type="Gene3D" id="3.60.21.10">
    <property type="match status" value="1"/>
</dbReference>
<dbReference type="Proteomes" id="UP000446866">
    <property type="component" value="Unassembled WGS sequence"/>
</dbReference>
<proteinExistence type="predicted"/>
<keyword evidence="2" id="KW-0378">Hydrolase</keyword>
<organism evidence="4 5">
    <name type="scientific">Anaerotruncus colihominis</name>
    <dbReference type="NCBI Taxonomy" id="169435"/>
    <lineage>
        <taxon>Bacteria</taxon>
        <taxon>Bacillati</taxon>
        <taxon>Bacillota</taxon>
        <taxon>Clostridia</taxon>
        <taxon>Eubacteriales</taxon>
        <taxon>Oscillospiraceae</taxon>
        <taxon>Anaerotruncus</taxon>
    </lineage>
</organism>
<protein>
    <submittedName>
        <fullName evidence="4">Metallophosphoesterase</fullName>
    </submittedName>
</protein>
<keyword evidence="5" id="KW-1185">Reference proteome</keyword>
<evidence type="ECO:0000256" key="1">
    <source>
        <dbReference type="ARBA" id="ARBA00022723"/>
    </source>
</evidence>
<evidence type="ECO:0000313" key="5">
    <source>
        <dbReference type="Proteomes" id="UP000446866"/>
    </source>
</evidence>
<sequence length="304" mass="33770">MIEMIVMTVLLLLLGGFLWWGRKSIKTTRYFYWNKALPSALDGLRIVHLSDLQSEYFGKAQRRILEKTRAASPDLIVFTGDLTDRNHTDYQAGITLMEGLVRIAPVYYVDGNHELALPAEEISQMYDVLEGMGVVLLRDRATTFTKSGAPQMRLLGLSEETIYRAKISGGALREGEKCSREKVSDTEIDRQLVRECIAALLTDAGEGENAFTLLLVHEPQFLEVYAVPGINLIFAGHAHGGQIRLPFTQGLFAPGQGILPKLTSGMHQSGNSTMVISRGLGNSTFPFRVFNRPEIVVIQVESQQ</sequence>
<dbReference type="AlphaFoldDB" id="A0A845QKT8"/>
<dbReference type="GO" id="GO:0046872">
    <property type="term" value="F:metal ion binding"/>
    <property type="evidence" value="ECO:0007669"/>
    <property type="project" value="UniProtKB-KW"/>
</dbReference>
<evidence type="ECO:0000259" key="3">
    <source>
        <dbReference type="Pfam" id="PF00149"/>
    </source>
</evidence>
<name>A0A845QKT8_9FIRM</name>
<dbReference type="PANTHER" id="PTHR31302:SF31">
    <property type="entry name" value="PHOSPHODIESTERASE YAEI"/>
    <property type="match status" value="1"/>
</dbReference>
<dbReference type="SUPFAM" id="SSF56300">
    <property type="entry name" value="Metallo-dependent phosphatases"/>
    <property type="match status" value="1"/>
</dbReference>